<reference evidence="2 3" key="1">
    <citation type="submission" date="2015-09" db="EMBL/GenBank/DDBJ databases">
        <authorList>
            <consortium name="Pathogen Informatics"/>
        </authorList>
    </citation>
    <scope>NUCLEOTIDE SEQUENCE [LARGE SCALE GENOMIC DNA]</scope>
    <source>
        <strain evidence="2 3">2789STDY5834856</strain>
    </source>
</reference>
<gene>
    <name evidence="2" type="ORF">ERS852471_01217</name>
</gene>
<dbReference type="InterPro" id="IPR011051">
    <property type="entry name" value="RmlC_Cupin_sf"/>
</dbReference>
<dbReference type="CDD" id="cd20292">
    <property type="entry name" value="cupin_QdtA-like"/>
    <property type="match status" value="1"/>
</dbReference>
<dbReference type="AlphaFoldDB" id="A0A174DJL1"/>
<dbReference type="OrthoDB" id="9795513at2"/>
<evidence type="ECO:0000259" key="1">
    <source>
        <dbReference type="Pfam" id="PF05523"/>
    </source>
</evidence>
<feature type="domain" description="Sugar 3,4-ketoisomerase QdtA cupin" evidence="1">
    <location>
        <begin position="3"/>
        <end position="131"/>
    </location>
</feature>
<dbReference type="SUPFAM" id="SSF51182">
    <property type="entry name" value="RmlC-like cupins"/>
    <property type="match status" value="1"/>
</dbReference>
<name>A0A174DJL1_9CLOT</name>
<evidence type="ECO:0000313" key="3">
    <source>
        <dbReference type="Proteomes" id="UP000095594"/>
    </source>
</evidence>
<sequence>MYNVALIKFKNISSECGHLIPIEGNIDIPYEIKRIFYIYGVPKDKKRGNHSHRSLYEILICLKGSLKVKVQNGREEEVYVLNNEYEGLMIGPWIWNEMFDYSDDCVLLVLCSDKYDESEYLRDYDVFLKEVNEIYKEK</sequence>
<dbReference type="Pfam" id="PF05523">
    <property type="entry name" value="FdtA"/>
    <property type="match status" value="1"/>
</dbReference>
<proteinExistence type="predicted"/>
<protein>
    <submittedName>
        <fullName evidence="2">WxcM domain-containing protein</fullName>
    </submittedName>
</protein>
<dbReference type="Gene3D" id="2.60.120.10">
    <property type="entry name" value="Jelly Rolls"/>
    <property type="match status" value="1"/>
</dbReference>
<dbReference type="RefSeq" id="WP_055264736.1">
    <property type="nucleotide sequence ID" value="NZ_CABIXQ010000007.1"/>
</dbReference>
<organism evidence="2 3">
    <name type="scientific">Clostridium disporicum</name>
    <dbReference type="NCBI Taxonomy" id="84024"/>
    <lineage>
        <taxon>Bacteria</taxon>
        <taxon>Bacillati</taxon>
        <taxon>Bacillota</taxon>
        <taxon>Clostridia</taxon>
        <taxon>Eubacteriales</taxon>
        <taxon>Clostridiaceae</taxon>
        <taxon>Clostridium</taxon>
    </lineage>
</organism>
<dbReference type="InterPro" id="IPR008894">
    <property type="entry name" value="QdtA_cupin_dom"/>
</dbReference>
<dbReference type="InterPro" id="IPR014710">
    <property type="entry name" value="RmlC-like_jellyroll"/>
</dbReference>
<dbReference type="Proteomes" id="UP000095594">
    <property type="component" value="Unassembled WGS sequence"/>
</dbReference>
<dbReference type="EMBL" id="CYZX01000007">
    <property type="protein sequence ID" value="CUO25751.1"/>
    <property type="molecule type" value="Genomic_DNA"/>
</dbReference>
<evidence type="ECO:0000313" key="2">
    <source>
        <dbReference type="EMBL" id="CUO25751.1"/>
    </source>
</evidence>
<accession>A0A174DJL1</accession>